<name>A0A316F0Q6_9BURK</name>
<gene>
    <name evidence="1" type="ORF">C7419_1011568</name>
</gene>
<proteinExistence type="predicted"/>
<evidence type="ECO:0000313" key="1">
    <source>
        <dbReference type="EMBL" id="PWK37685.1"/>
    </source>
</evidence>
<protein>
    <submittedName>
        <fullName evidence="1">Uncharacterized protein</fullName>
    </submittedName>
</protein>
<evidence type="ECO:0000313" key="2">
    <source>
        <dbReference type="Proteomes" id="UP000245754"/>
    </source>
</evidence>
<sequence>MGFWSRAVSFVSSAVSAVASAVSKGFEAAREIAGKAIGWLADEAEAFVGSVKETWKKVRPVLATIKPFFGKAADIAFNANLPWLGRAILLLDKALTELLKLENSPILKRLDSAIQWAIRWAREFKARMTAEEAAEARRHRKTFEEAATTLPQHVKREIDLASLINNYALASEGVESLLEAGEIADFDHYLRLRATQKLLRMAEKTLRAATAVEDISDDDIFLVKIASALIAPTPTMTDAEGEHLDRIIQKRHQKNLLPFVFEELTKAWDIALQADEKRWELDNRRVAKDRVLLRQLETQQRLGALAPEEASMLTELQRTVPEQTAALAALEKLNRERRNYVFASEGFLQMLEKTEEQLASEDKSYVISQGREIGMILIDCAQHGKPWDALTADQQSLIIDFANIFESESHARGNMLEVEGRA</sequence>
<keyword evidence="2" id="KW-1185">Reference proteome</keyword>
<reference evidence="1 2" key="1">
    <citation type="submission" date="2018-05" db="EMBL/GenBank/DDBJ databases">
        <title>Genomic Encyclopedia of Type Strains, Phase IV (KMG-V): Genome sequencing to study the core and pangenomes of soil and plant-associated prokaryotes.</title>
        <authorList>
            <person name="Whitman W."/>
        </authorList>
    </citation>
    <scope>NUCLEOTIDE SEQUENCE [LARGE SCALE GENOMIC DNA]</scope>
    <source>
        <strain evidence="1 2">SLV-132</strain>
    </source>
</reference>
<dbReference type="Proteomes" id="UP000245754">
    <property type="component" value="Unassembled WGS sequence"/>
</dbReference>
<dbReference type="AlphaFoldDB" id="A0A316F0Q6"/>
<dbReference type="EMBL" id="QGGT01000001">
    <property type="protein sequence ID" value="PWK37685.1"/>
    <property type="molecule type" value="Genomic_DNA"/>
</dbReference>
<accession>A0A316F0Q6</accession>
<organism evidence="1 2">
    <name type="scientific">Cupriavidus plantarum</name>
    <dbReference type="NCBI Taxonomy" id="942865"/>
    <lineage>
        <taxon>Bacteria</taxon>
        <taxon>Pseudomonadati</taxon>
        <taxon>Pseudomonadota</taxon>
        <taxon>Betaproteobacteria</taxon>
        <taxon>Burkholderiales</taxon>
        <taxon>Burkholderiaceae</taxon>
        <taxon>Cupriavidus</taxon>
    </lineage>
</organism>
<comment type="caution">
    <text evidence="1">The sequence shown here is derived from an EMBL/GenBank/DDBJ whole genome shotgun (WGS) entry which is preliminary data.</text>
</comment>